<dbReference type="KEGG" id="cle:Clole_2890"/>
<evidence type="ECO:0000313" key="2">
    <source>
        <dbReference type="EMBL" id="ADZ84587.1"/>
    </source>
</evidence>
<dbReference type="Proteomes" id="UP000008467">
    <property type="component" value="Chromosome"/>
</dbReference>
<accession>F2JLR1</accession>
<reference evidence="2 3" key="1">
    <citation type="journal article" date="2011" name="J. Bacteriol.">
        <title>Complete genome sequence of the cellulose-degrading bacterium Cellulosilyticum lentocellum.</title>
        <authorList>
            <consortium name="US DOE Joint Genome Institute"/>
            <person name="Miller D.A."/>
            <person name="Suen G."/>
            <person name="Bruce D."/>
            <person name="Copeland A."/>
            <person name="Cheng J.F."/>
            <person name="Detter C."/>
            <person name="Goodwin L.A."/>
            <person name="Han C.S."/>
            <person name="Hauser L.J."/>
            <person name="Land M.L."/>
            <person name="Lapidus A."/>
            <person name="Lucas S."/>
            <person name="Meincke L."/>
            <person name="Pitluck S."/>
            <person name="Tapia R."/>
            <person name="Teshima H."/>
            <person name="Woyke T."/>
            <person name="Fox B.G."/>
            <person name="Angert E.R."/>
            <person name="Currie C.R."/>
        </authorList>
    </citation>
    <scope>NUCLEOTIDE SEQUENCE [LARGE SCALE GENOMIC DNA]</scope>
    <source>
        <strain evidence="3">ATCC 49066 / DSM 5427 / NCIMB 11756 / RHM5</strain>
    </source>
</reference>
<dbReference type="InterPro" id="IPR029068">
    <property type="entry name" value="Glyas_Bleomycin-R_OHBP_Dase"/>
</dbReference>
<feature type="domain" description="VOC" evidence="1">
    <location>
        <begin position="27"/>
        <end position="138"/>
    </location>
</feature>
<evidence type="ECO:0000313" key="3">
    <source>
        <dbReference type="Proteomes" id="UP000008467"/>
    </source>
</evidence>
<dbReference type="SUPFAM" id="SSF54593">
    <property type="entry name" value="Glyoxalase/Bleomycin resistance protein/Dihydroxybiphenyl dioxygenase"/>
    <property type="match status" value="1"/>
</dbReference>
<dbReference type="PROSITE" id="PS51819">
    <property type="entry name" value="VOC"/>
    <property type="match status" value="1"/>
</dbReference>
<protein>
    <submittedName>
        <fullName evidence="2">Glyoxalase/bleomycin resistance protein/dioxygenase</fullName>
    </submittedName>
</protein>
<dbReference type="InterPro" id="IPR004360">
    <property type="entry name" value="Glyas_Fos-R_dOase_dom"/>
</dbReference>
<dbReference type="GO" id="GO:0051213">
    <property type="term" value="F:dioxygenase activity"/>
    <property type="evidence" value="ECO:0007669"/>
    <property type="project" value="UniProtKB-KW"/>
</dbReference>
<keyword evidence="2" id="KW-0223">Dioxygenase</keyword>
<keyword evidence="3" id="KW-1185">Reference proteome</keyword>
<dbReference type="Gene3D" id="3.10.180.10">
    <property type="entry name" value="2,3-Dihydroxybiphenyl 1,2-Dioxygenase, domain 1"/>
    <property type="match status" value="1"/>
</dbReference>
<name>F2JLR1_CELLD</name>
<dbReference type="RefSeq" id="WP_013657867.1">
    <property type="nucleotide sequence ID" value="NC_015275.1"/>
</dbReference>
<dbReference type="InterPro" id="IPR037523">
    <property type="entry name" value="VOC_core"/>
</dbReference>
<evidence type="ECO:0000259" key="1">
    <source>
        <dbReference type="PROSITE" id="PS51819"/>
    </source>
</evidence>
<organism evidence="2 3">
    <name type="scientific">Cellulosilyticum lentocellum (strain ATCC 49066 / DSM 5427 / NCIMB 11756 / RHM5)</name>
    <name type="common">Clostridium lentocellum</name>
    <dbReference type="NCBI Taxonomy" id="642492"/>
    <lineage>
        <taxon>Bacteria</taxon>
        <taxon>Bacillati</taxon>
        <taxon>Bacillota</taxon>
        <taxon>Clostridia</taxon>
        <taxon>Lachnospirales</taxon>
        <taxon>Cellulosilyticaceae</taxon>
        <taxon>Cellulosilyticum</taxon>
    </lineage>
</organism>
<keyword evidence="2" id="KW-0560">Oxidoreductase</keyword>
<gene>
    <name evidence="2" type="ordered locus">Clole_2890</name>
</gene>
<dbReference type="STRING" id="642492.Clole_2890"/>
<sequence length="148" mass="16847">MPSLILYNEKIDVLLIEKLKFCGGIMRIGEVGLLTNDVIRLANFYKLLLGIDNGSDNDVHQTILAEETMLTVYNDGSVKNNANQNMCIAFTVKDIDVEYERIVNMGIEIIEKPIIRPWGAKNMSFYDPDRNVVYLRSFRGEQIVTIDS</sequence>
<dbReference type="AlphaFoldDB" id="F2JLR1"/>
<dbReference type="Pfam" id="PF00903">
    <property type="entry name" value="Glyoxalase"/>
    <property type="match status" value="1"/>
</dbReference>
<dbReference type="HOGENOM" id="CLU_046006_18_5_9"/>
<dbReference type="eggNOG" id="COG0346">
    <property type="taxonomic scope" value="Bacteria"/>
</dbReference>
<proteinExistence type="predicted"/>
<dbReference type="EMBL" id="CP002582">
    <property type="protein sequence ID" value="ADZ84587.1"/>
    <property type="molecule type" value="Genomic_DNA"/>
</dbReference>